<geneLocation type="plasmid" evidence="2">
    <name>pM90</name>
</geneLocation>
<organism evidence="2">
    <name type="scientific">Mycobacterium sp. MOTT-90</name>
    <dbReference type="NCBI Taxonomy" id="1069227"/>
    <lineage>
        <taxon>Bacteria</taxon>
        <taxon>Bacillati</taxon>
        <taxon>Actinomycetota</taxon>
        <taxon>Actinomycetes</taxon>
        <taxon>Mycobacteriales</taxon>
        <taxon>Mycobacteriaceae</taxon>
        <taxon>Mycobacterium</taxon>
    </lineage>
</organism>
<accession>A0A1L1V9Y0</accession>
<evidence type="ECO:0000256" key="1">
    <source>
        <dbReference type="SAM" id="MobiDB-lite"/>
    </source>
</evidence>
<feature type="compositionally biased region" description="Low complexity" evidence="1">
    <location>
        <begin position="18"/>
        <end position="30"/>
    </location>
</feature>
<feature type="compositionally biased region" description="Basic and acidic residues" evidence="1">
    <location>
        <begin position="90"/>
        <end position="125"/>
    </location>
</feature>
<dbReference type="EMBL" id="JF699753">
    <property type="protein sequence ID" value="AFQ68255.1"/>
    <property type="molecule type" value="Genomic_DNA"/>
</dbReference>
<reference evidence="2" key="1">
    <citation type="submission" date="2011-03" db="EMBL/GenBank/DDBJ databases">
        <authorList>
            <person name="Lee H."/>
        </authorList>
    </citation>
    <scope>NUCLEOTIDE SEQUENCE</scope>
    <source>
        <strain evidence="2">MOTT90</strain>
        <plasmid evidence="2">pM90</plasmid>
    </source>
</reference>
<feature type="region of interest" description="Disordered" evidence="1">
    <location>
        <begin position="90"/>
        <end position="132"/>
    </location>
</feature>
<protein>
    <submittedName>
        <fullName evidence="2">Uncharacterized protein</fullName>
    </submittedName>
</protein>
<keyword evidence="2" id="KW-0614">Plasmid</keyword>
<evidence type="ECO:0000313" key="2">
    <source>
        <dbReference type="EMBL" id="AFQ68255.1"/>
    </source>
</evidence>
<proteinExistence type="predicted"/>
<feature type="region of interest" description="Disordered" evidence="1">
    <location>
        <begin position="1"/>
        <end position="31"/>
    </location>
</feature>
<name>A0A1L1V9Y0_9MYCO</name>
<dbReference type="AlphaFoldDB" id="A0A1L1V9Y0"/>
<sequence length="242" mass="26140">MARWGMPEPREVPPPARPAAAGAPAAAPPVRSRGFGAAFKALVGRKLNELRGRHWRQVAEQAEQGSRGAQRAMEAEAARRAAAEMARRIERQTGHRPAEATIRRNARQDRTPKGADQTRIDRQSRIDTAGGIDQFARQVGANPRAVPQWRDAGASLVGDGVRVSADVEGILWADGEGYPRAMTVSVTISDPDVADELRAANAAWDLEAVAEMLGPVITAQTDWAGAAERRYEVEVITDITVI</sequence>